<dbReference type="Pfam" id="PF23622">
    <property type="entry name" value="LRR_At1g61320_AtMIF1"/>
    <property type="match status" value="1"/>
</dbReference>
<dbReference type="Gene3D" id="1.20.1280.50">
    <property type="match status" value="1"/>
</dbReference>
<dbReference type="InterPro" id="IPR036047">
    <property type="entry name" value="F-box-like_dom_sf"/>
</dbReference>
<evidence type="ECO:0000259" key="2">
    <source>
        <dbReference type="Pfam" id="PF23622"/>
    </source>
</evidence>
<dbReference type="SUPFAM" id="SSF52047">
    <property type="entry name" value="RNI-like"/>
    <property type="match status" value="1"/>
</dbReference>
<dbReference type="PANTHER" id="PTHR34145:SF28">
    <property type="entry name" value="F-BOX DOMAIN-CONTAINING PROTEIN"/>
    <property type="match status" value="1"/>
</dbReference>
<evidence type="ECO:0000313" key="3">
    <source>
        <dbReference type="EMBL" id="MED6217798.1"/>
    </source>
</evidence>
<organism evidence="3 4">
    <name type="scientific">Stylosanthes scabra</name>
    <dbReference type="NCBI Taxonomy" id="79078"/>
    <lineage>
        <taxon>Eukaryota</taxon>
        <taxon>Viridiplantae</taxon>
        <taxon>Streptophyta</taxon>
        <taxon>Embryophyta</taxon>
        <taxon>Tracheophyta</taxon>
        <taxon>Spermatophyta</taxon>
        <taxon>Magnoliopsida</taxon>
        <taxon>eudicotyledons</taxon>
        <taxon>Gunneridae</taxon>
        <taxon>Pentapetalae</taxon>
        <taxon>rosids</taxon>
        <taxon>fabids</taxon>
        <taxon>Fabales</taxon>
        <taxon>Fabaceae</taxon>
        <taxon>Papilionoideae</taxon>
        <taxon>50 kb inversion clade</taxon>
        <taxon>dalbergioids sensu lato</taxon>
        <taxon>Dalbergieae</taxon>
        <taxon>Pterocarpus clade</taxon>
        <taxon>Stylosanthes</taxon>
    </lineage>
</organism>
<sequence length="525" mass="60311">MLLMKKQKGEVVVQGSDDDDHQDYLTALPCPLLCNILSFLPTKEAVKTSVLSSTWRNVWTTPENLILDAHNFLNTQQYSLTSSQLSETLRFNLKHNRSSAFFHNVNAYFSRLITHLHSNHHPNHKISKLRVYFTFRRGSYGCNDLARWIAIALDKKVDEIDLCFSESHELSAPYDRGALLLFPCEVLCSKESFARAFVNSGLKCVRLAHCALAPHPAFNPGFATITTLDLHEVDLVCGEHVEIVLASCHSLEWLGFSKCYNMEYLRIEDPSCQKLRHLNVNTCYKLEAIVVRSSSLESMEYTGTKFMIDSMFDAPKLKTFSSRVVVGDDPERDMLRYYKLSIDLPQLETLFLECTCHMSHHVPVNTMSKMIVPTFPNLRHLIVTKEAVYQQNSCWIEVVLKGCPILRRFDINLWTHMKLFEVELRVTKSFLHPCPHTNLKEVTITGIRGDQSEIAVAVYLLQNASQLQKMTIDPRRRVYLGNGKWRSSEVCESWSNGGSHRLHHLLHEEAQRLSSPVKFFFRCQQ</sequence>
<dbReference type="Proteomes" id="UP001341840">
    <property type="component" value="Unassembled WGS sequence"/>
</dbReference>
<reference evidence="3 4" key="1">
    <citation type="journal article" date="2023" name="Plants (Basel)">
        <title>Bridging the Gap: Combining Genomics and Transcriptomics Approaches to Understand Stylosanthes scabra, an Orphan Legume from the Brazilian Caatinga.</title>
        <authorList>
            <person name="Ferreira-Neto J.R.C."/>
            <person name="da Silva M.D."/>
            <person name="Binneck E."/>
            <person name="de Melo N.F."/>
            <person name="da Silva R.H."/>
            <person name="de Melo A.L.T.M."/>
            <person name="Pandolfi V."/>
            <person name="Bustamante F.O."/>
            <person name="Brasileiro-Vidal A.C."/>
            <person name="Benko-Iseppon A.M."/>
        </authorList>
    </citation>
    <scope>NUCLEOTIDE SEQUENCE [LARGE SCALE GENOMIC DNA]</scope>
    <source>
        <tissue evidence="3">Leaves</tissue>
    </source>
</reference>
<dbReference type="InterPro" id="IPR001810">
    <property type="entry name" value="F-box_dom"/>
</dbReference>
<accession>A0ABU6Z912</accession>
<feature type="domain" description="At1g61320/AtMIF1 LRR" evidence="2">
    <location>
        <begin position="124"/>
        <end position="478"/>
    </location>
</feature>
<dbReference type="InterPro" id="IPR053772">
    <property type="entry name" value="At1g61320/At1g61330-like"/>
</dbReference>
<evidence type="ECO:0008006" key="5">
    <source>
        <dbReference type="Google" id="ProtNLM"/>
    </source>
</evidence>
<protein>
    <recommendedName>
        <fullName evidence="5">F-box domain-containing protein</fullName>
    </recommendedName>
</protein>
<dbReference type="InterPro" id="IPR032675">
    <property type="entry name" value="LRR_dom_sf"/>
</dbReference>
<keyword evidence="4" id="KW-1185">Reference proteome</keyword>
<dbReference type="InterPro" id="IPR055357">
    <property type="entry name" value="LRR_At1g61320_AtMIF1"/>
</dbReference>
<gene>
    <name evidence="3" type="ORF">PIB30_020930</name>
</gene>
<dbReference type="EMBL" id="JASCZI010271928">
    <property type="protein sequence ID" value="MED6217798.1"/>
    <property type="molecule type" value="Genomic_DNA"/>
</dbReference>
<feature type="domain" description="F-box" evidence="1">
    <location>
        <begin position="27"/>
        <end position="65"/>
    </location>
</feature>
<evidence type="ECO:0000313" key="4">
    <source>
        <dbReference type="Proteomes" id="UP001341840"/>
    </source>
</evidence>
<dbReference type="CDD" id="cd22160">
    <property type="entry name" value="F-box_AtFBL13-like"/>
    <property type="match status" value="1"/>
</dbReference>
<dbReference type="Pfam" id="PF00646">
    <property type="entry name" value="F-box"/>
    <property type="match status" value="1"/>
</dbReference>
<dbReference type="SUPFAM" id="SSF81383">
    <property type="entry name" value="F-box domain"/>
    <property type="match status" value="1"/>
</dbReference>
<dbReference type="PANTHER" id="PTHR34145">
    <property type="entry name" value="OS02G0105600 PROTEIN"/>
    <property type="match status" value="1"/>
</dbReference>
<comment type="caution">
    <text evidence="3">The sequence shown here is derived from an EMBL/GenBank/DDBJ whole genome shotgun (WGS) entry which is preliminary data.</text>
</comment>
<name>A0ABU6Z912_9FABA</name>
<proteinExistence type="predicted"/>
<evidence type="ECO:0000259" key="1">
    <source>
        <dbReference type="Pfam" id="PF00646"/>
    </source>
</evidence>
<dbReference type="InterPro" id="IPR053781">
    <property type="entry name" value="F-box_AtFBL13-like"/>
</dbReference>
<dbReference type="Gene3D" id="3.80.10.10">
    <property type="entry name" value="Ribonuclease Inhibitor"/>
    <property type="match status" value="1"/>
</dbReference>